<evidence type="ECO:0000256" key="1">
    <source>
        <dbReference type="PIRSR" id="PIRSR000705-3"/>
    </source>
</evidence>
<dbReference type="PANTHER" id="PTHR10513:SF46">
    <property type="entry name" value="DEOXYGUANOSINE KINASE"/>
    <property type="match status" value="1"/>
</dbReference>
<dbReference type="GO" id="GO:0019136">
    <property type="term" value="F:deoxynucleoside kinase activity"/>
    <property type="evidence" value="ECO:0007669"/>
    <property type="project" value="InterPro"/>
</dbReference>
<dbReference type="PIRSF" id="PIRSF000705">
    <property type="entry name" value="DNK"/>
    <property type="match status" value="1"/>
</dbReference>
<dbReference type="OrthoDB" id="9776634at2"/>
<dbReference type="RefSeq" id="WP_073173347.1">
    <property type="nucleotide sequence ID" value="NZ_FQZE01000041.1"/>
</dbReference>
<dbReference type="GO" id="GO:0005737">
    <property type="term" value="C:cytoplasm"/>
    <property type="evidence" value="ECO:0007669"/>
    <property type="project" value="TreeGrafter"/>
</dbReference>
<dbReference type="Pfam" id="PF01712">
    <property type="entry name" value="dNK"/>
    <property type="match status" value="1"/>
</dbReference>
<dbReference type="InterPro" id="IPR002624">
    <property type="entry name" value="DCK/DGK"/>
</dbReference>
<keyword evidence="1" id="KW-0067">ATP-binding</keyword>
<keyword evidence="3" id="KW-0808">Transferase</keyword>
<reference evidence="3 4" key="1">
    <citation type="submission" date="2016-11" db="EMBL/GenBank/DDBJ databases">
        <authorList>
            <person name="Jaros S."/>
            <person name="Januszkiewicz K."/>
            <person name="Wedrychowicz H."/>
        </authorList>
    </citation>
    <scope>NUCLEOTIDE SEQUENCE [LARGE SCALE GENOMIC DNA]</scope>
    <source>
        <strain evidence="3 4">DSM 27063</strain>
    </source>
</reference>
<dbReference type="Proteomes" id="UP000184050">
    <property type="component" value="Unassembled WGS sequence"/>
</dbReference>
<name>A0A1M6NBA2_9BACT</name>
<evidence type="ECO:0000313" key="4">
    <source>
        <dbReference type="Proteomes" id="UP000184050"/>
    </source>
</evidence>
<evidence type="ECO:0000259" key="2">
    <source>
        <dbReference type="Pfam" id="PF01712"/>
    </source>
</evidence>
<dbReference type="PANTHER" id="PTHR10513">
    <property type="entry name" value="DEOXYNUCLEOSIDE KINASE"/>
    <property type="match status" value="1"/>
</dbReference>
<dbReference type="Gene3D" id="3.40.50.300">
    <property type="entry name" value="P-loop containing nucleotide triphosphate hydrolases"/>
    <property type="match status" value="1"/>
</dbReference>
<dbReference type="InterPro" id="IPR027417">
    <property type="entry name" value="P-loop_NTPase"/>
</dbReference>
<feature type="domain" description="Deoxynucleoside kinase" evidence="2">
    <location>
        <begin position="4"/>
        <end position="195"/>
    </location>
</feature>
<protein>
    <submittedName>
        <fullName evidence="3">Deoxyadenosine/deoxycytidine kinase</fullName>
    </submittedName>
</protein>
<accession>A0A1M6NBA2</accession>
<dbReference type="InterPro" id="IPR050566">
    <property type="entry name" value="Deoxyribonucleoside_kinase"/>
</dbReference>
<dbReference type="CDD" id="cd01673">
    <property type="entry name" value="dNK"/>
    <property type="match status" value="1"/>
</dbReference>
<keyword evidence="4" id="KW-1185">Reference proteome</keyword>
<proteinExistence type="predicted"/>
<feature type="binding site" evidence="1">
    <location>
        <begin position="8"/>
        <end position="16"/>
    </location>
    <ligand>
        <name>ATP</name>
        <dbReference type="ChEBI" id="CHEBI:30616"/>
    </ligand>
</feature>
<dbReference type="SUPFAM" id="SSF52540">
    <property type="entry name" value="P-loop containing nucleoside triphosphate hydrolases"/>
    <property type="match status" value="1"/>
</dbReference>
<keyword evidence="3" id="KW-0418">Kinase</keyword>
<sequence>MQFLVIEGNIGAGKTTLANKLANEYNAKLIVEQFADNPFLPKFYKNQDRYSFPLELSFLADRYNQIKNEVFNLDLFHSFLIADYYFAKSAIFAQNTLKEDEYRLFRQIFDIVFESMPKPDLYVYLHADTEKLISNIKKRGRDYEQEITPDYLEKIKNGYFHFFKQITSFPMLIIDVNNIDFVNNNDHYQLLKEAVFKTEYKLGINRMLLQ</sequence>
<evidence type="ECO:0000313" key="3">
    <source>
        <dbReference type="EMBL" id="SHJ92959.1"/>
    </source>
</evidence>
<organism evidence="3 4">
    <name type="scientific">Tangfeifania diversioriginum</name>
    <dbReference type="NCBI Taxonomy" id="1168035"/>
    <lineage>
        <taxon>Bacteria</taxon>
        <taxon>Pseudomonadati</taxon>
        <taxon>Bacteroidota</taxon>
        <taxon>Bacteroidia</taxon>
        <taxon>Marinilabiliales</taxon>
        <taxon>Prolixibacteraceae</taxon>
        <taxon>Tangfeifania</taxon>
    </lineage>
</organism>
<dbReference type="InterPro" id="IPR031314">
    <property type="entry name" value="DNK_dom"/>
</dbReference>
<gene>
    <name evidence="3" type="ORF">SAMN05444280_1419</name>
</gene>
<dbReference type="EMBL" id="FQZE01000041">
    <property type="protein sequence ID" value="SHJ92959.1"/>
    <property type="molecule type" value="Genomic_DNA"/>
</dbReference>
<dbReference type="GO" id="GO:0005524">
    <property type="term" value="F:ATP binding"/>
    <property type="evidence" value="ECO:0007669"/>
    <property type="project" value="UniProtKB-KW"/>
</dbReference>
<dbReference type="STRING" id="1168035.SAMN05444280_1419"/>
<keyword evidence="1" id="KW-0547">Nucleotide-binding</keyword>
<dbReference type="AlphaFoldDB" id="A0A1M6NBA2"/>